<name>A0A9X6Z6Z1_BACCE</name>
<dbReference type="EMBL" id="NTRC01000030">
    <property type="protein sequence ID" value="PFD16705.1"/>
    <property type="molecule type" value="Genomic_DNA"/>
</dbReference>
<evidence type="ECO:0000313" key="1">
    <source>
        <dbReference type="EMBL" id="PFD16705.1"/>
    </source>
</evidence>
<reference evidence="1 2" key="1">
    <citation type="submission" date="2017-09" db="EMBL/GenBank/DDBJ databases">
        <title>Large-scale bioinformatics analysis of Bacillus genomes uncovers conserved roles of natural products in bacterial physiology.</title>
        <authorList>
            <consortium name="Agbiome Team Llc"/>
            <person name="Bleich R.M."/>
            <person name="Kirk G.J."/>
            <person name="Santa Maria K.C."/>
            <person name="Allen S.E."/>
            <person name="Farag S."/>
            <person name="Shank E.A."/>
            <person name="Bowers A."/>
        </authorList>
    </citation>
    <scope>NUCLEOTIDE SEQUENCE [LARGE SCALE GENOMIC DNA]</scope>
    <source>
        <strain evidence="1 2">AFS024404</strain>
    </source>
</reference>
<proteinExistence type="predicted"/>
<organism evidence="1 2">
    <name type="scientific">Bacillus cereus</name>
    <dbReference type="NCBI Taxonomy" id="1396"/>
    <lineage>
        <taxon>Bacteria</taxon>
        <taxon>Bacillati</taxon>
        <taxon>Bacillota</taxon>
        <taxon>Bacilli</taxon>
        <taxon>Bacillales</taxon>
        <taxon>Bacillaceae</taxon>
        <taxon>Bacillus</taxon>
        <taxon>Bacillus cereus group</taxon>
    </lineage>
</organism>
<dbReference type="Proteomes" id="UP000219743">
    <property type="component" value="Unassembled WGS sequence"/>
</dbReference>
<dbReference type="RefSeq" id="WP_098330441.1">
    <property type="nucleotide sequence ID" value="NZ_NTRC01000030.1"/>
</dbReference>
<dbReference type="AlphaFoldDB" id="A0A9X6Z6Z1"/>
<protein>
    <submittedName>
        <fullName evidence="1">Uncharacterized protein</fullName>
    </submittedName>
</protein>
<accession>A0A9X6Z6Z1</accession>
<gene>
    <name evidence="1" type="ORF">CN263_26415</name>
</gene>
<comment type="caution">
    <text evidence="1">The sequence shown here is derived from an EMBL/GenBank/DDBJ whole genome shotgun (WGS) entry which is preliminary data.</text>
</comment>
<evidence type="ECO:0000313" key="2">
    <source>
        <dbReference type="Proteomes" id="UP000219743"/>
    </source>
</evidence>
<sequence length="160" mass="18562">MSEQYFTVIKWHIDDLKTCFKLRGIPATEENIAIFLNSRAPKTLVERSTEVGYEILDTLISDLSDEFCISDEPEIIIELIDIGWSGVTYEEVIEGWNVLLSNNEDPTLRELYAIIQAYNKGVYKFKEKPNIVVDEVMKKLSQLFGNYYGQKQIEYTSLYL</sequence>